<evidence type="ECO:0000313" key="2">
    <source>
        <dbReference type="Proteomes" id="UP000235392"/>
    </source>
</evidence>
<dbReference type="AlphaFoldDB" id="A0A2N5SB61"/>
<protein>
    <submittedName>
        <fullName evidence="1">Uncharacterized protein</fullName>
    </submittedName>
</protein>
<proteinExistence type="predicted"/>
<accession>A0A2N5SB61</accession>
<reference evidence="1 2" key="1">
    <citation type="submission" date="2017-11" db="EMBL/GenBank/DDBJ databases">
        <title>De novo assembly and phasing of dikaryotic genomes from two isolates of Puccinia coronata f. sp. avenae, the causal agent of oat crown rust.</title>
        <authorList>
            <person name="Miller M.E."/>
            <person name="Zhang Y."/>
            <person name="Omidvar V."/>
            <person name="Sperschneider J."/>
            <person name="Schwessinger B."/>
            <person name="Raley C."/>
            <person name="Palmer J.M."/>
            <person name="Garnica D."/>
            <person name="Upadhyaya N."/>
            <person name="Rathjen J."/>
            <person name="Taylor J.M."/>
            <person name="Park R.F."/>
            <person name="Dodds P.N."/>
            <person name="Hirsch C.D."/>
            <person name="Kianian S.F."/>
            <person name="Figueroa M."/>
        </authorList>
    </citation>
    <scope>NUCLEOTIDE SEQUENCE [LARGE SCALE GENOMIC DNA]</scope>
    <source>
        <strain evidence="1">12SD80</strain>
    </source>
</reference>
<comment type="caution">
    <text evidence="1">The sequence shown here is derived from an EMBL/GenBank/DDBJ whole genome shotgun (WGS) entry which is preliminary data.</text>
</comment>
<dbReference type="Proteomes" id="UP000235392">
    <property type="component" value="Unassembled WGS sequence"/>
</dbReference>
<organism evidence="1 2">
    <name type="scientific">Puccinia coronata f. sp. avenae</name>
    <dbReference type="NCBI Taxonomy" id="200324"/>
    <lineage>
        <taxon>Eukaryota</taxon>
        <taxon>Fungi</taxon>
        <taxon>Dikarya</taxon>
        <taxon>Basidiomycota</taxon>
        <taxon>Pucciniomycotina</taxon>
        <taxon>Pucciniomycetes</taxon>
        <taxon>Pucciniales</taxon>
        <taxon>Pucciniaceae</taxon>
        <taxon>Puccinia</taxon>
    </lineage>
</organism>
<gene>
    <name evidence="1" type="ORF">PCASD_23910</name>
</gene>
<evidence type="ECO:0000313" key="1">
    <source>
        <dbReference type="EMBL" id="PLW10469.1"/>
    </source>
</evidence>
<name>A0A2N5SB61_9BASI</name>
<sequence>MAQLFAQNLLSSGSRHIYSVEWLTIHDHSDSPIALPVTIDVALKLGESYY</sequence>
<dbReference type="EMBL" id="PGCI01000962">
    <property type="protein sequence ID" value="PLW10469.1"/>
    <property type="molecule type" value="Genomic_DNA"/>
</dbReference>